<proteinExistence type="predicted"/>
<name>A0A2N9HD60_FAGSY</name>
<dbReference type="AlphaFoldDB" id="A0A2N9HD60"/>
<dbReference type="EMBL" id="OIVN01003212">
    <property type="protein sequence ID" value="SPD09524.1"/>
    <property type="molecule type" value="Genomic_DNA"/>
</dbReference>
<organism evidence="1">
    <name type="scientific">Fagus sylvatica</name>
    <name type="common">Beechnut</name>
    <dbReference type="NCBI Taxonomy" id="28930"/>
    <lineage>
        <taxon>Eukaryota</taxon>
        <taxon>Viridiplantae</taxon>
        <taxon>Streptophyta</taxon>
        <taxon>Embryophyta</taxon>
        <taxon>Tracheophyta</taxon>
        <taxon>Spermatophyta</taxon>
        <taxon>Magnoliopsida</taxon>
        <taxon>eudicotyledons</taxon>
        <taxon>Gunneridae</taxon>
        <taxon>Pentapetalae</taxon>
        <taxon>rosids</taxon>
        <taxon>fabids</taxon>
        <taxon>Fagales</taxon>
        <taxon>Fagaceae</taxon>
        <taxon>Fagus</taxon>
    </lineage>
</organism>
<sequence>MPQRKGMDESFKKKKKLRAHKDEIEENSSLDKAFHSSADLVKFHSDISLRAIVFGKIVYIPFFTSHHIHLRELFHAQGWGNFLSLRQTQYTTLVKHFYTHFHHEKGKITSFVKDASISLTLNRLASILGIPRSNIQRYSTNNWIEMEGISWIELEQVGASLKEQKKRKELFTLSFGNTNSLRIDNLFLYATKHRLLLSDIRVQRDDVAMHEDEVPPTAPSSSHVNEDSFQLIFSLMDSMATSIENLTNLVTNRFLVYDANFANISQSLEDNNERLWRDGM</sequence>
<gene>
    <name evidence="1" type="ORF">FSB_LOCUS37406</name>
</gene>
<evidence type="ECO:0000313" key="1">
    <source>
        <dbReference type="EMBL" id="SPD09524.1"/>
    </source>
</evidence>
<protein>
    <submittedName>
        <fullName evidence="1">Uncharacterized protein</fullName>
    </submittedName>
</protein>
<reference evidence="1" key="1">
    <citation type="submission" date="2018-02" db="EMBL/GenBank/DDBJ databases">
        <authorList>
            <person name="Cohen D.B."/>
            <person name="Kent A.D."/>
        </authorList>
    </citation>
    <scope>NUCLEOTIDE SEQUENCE</scope>
</reference>
<accession>A0A2N9HD60</accession>